<organism evidence="2 3">
    <name type="scientific">Ideonella livida</name>
    <dbReference type="NCBI Taxonomy" id="2707176"/>
    <lineage>
        <taxon>Bacteria</taxon>
        <taxon>Pseudomonadati</taxon>
        <taxon>Pseudomonadota</taxon>
        <taxon>Betaproteobacteria</taxon>
        <taxon>Burkholderiales</taxon>
        <taxon>Sphaerotilaceae</taxon>
        <taxon>Ideonella</taxon>
    </lineage>
</organism>
<gene>
    <name evidence="2" type="ORF">G3A44_20925</name>
</gene>
<dbReference type="Proteomes" id="UP000484255">
    <property type="component" value="Unassembled WGS sequence"/>
</dbReference>
<evidence type="ECO:0000313" key="2">
    <source>
        <dbReference type="EMBL" id="NDY93658.1"/>
    </source>
</evidence>
<dbReference type="InterPro" id="IPR029052">
    <property type="entry name" value="Metallo-depent_PP-like"/>
</dbReference>
<reference evidence="2 3" key="1">
    <citation type="submission" date="2020-02" db="EMBL/GenBank/DDBJ databases">
        <title>Ideonella bacterium strain TBM-1.</title>
        <authorList>
            <person name="Chen W.-M."/>
        </authorList>
    </citation>
    <scope>NUCLEOTIDE SEQUENCE [LARGE SCALE GENOMIC DNA]</scope>
    <source>
        <strain evidence="2 3">TBM-1</strain>
    </source>
</reference>
<dbReference type="SUPFAM" id="SSF56300">
    <property type="entry name" value="Metallo-dependent phosphatases"/>
    <property type="match status" value="1"/>
</dbReference>
<dbReference type="Pfam" id="PF00149">
    <property type="entry name" value="Metallophos"/>
    <property type="match status" value="1"/>
</dbReference>
<evidence type="ECO:0000259" key="1">
    <source>
        <dbReference type="Pfam" id="PF00149"/>
    </source>
</evidence>
<evidence type="ECO:0000313" key="3">
    <source>
        <dbReference type="Proteomes" id="UP000484255"/>
    </source>
</evidence>
<dbReference type="AlphaFoldDB" id="A0A7C9TM54"/>
<dbReference type="Gene3D" id="3.60.21.10">
    <property type="match status" value="1"/>
</dbReference>
<protein>
    <submittedName>
        <fullName evidence="2">Metallophosphoesterase</fullName>
    </submittedName>
</protein>
<dbReference type="PANTHER" id="PTHR42850">
    <property type="entry name" value="METALLOPHOSPHOESTERASE"/>
    <property type="match status" value="1"/>
</dbReference>
<feature type="domain" description="Calcineurin-like phosphoesterase" evidence="1">
    <location>
        <begin position="7"/>
        <end position="99"/>
    </location>
</feature>
<accession>A0A7C9TM54</accession>
<comment type="caution">
    <text evidence="2">The sequence shown here is derived from an EMBL/GenBank/DDBJ whole genome shotgun (WGS) entry which is preliminary data.</text>
</comment>
<name>A0A7C9TM54_9BURK</name>
<dbReference type="PANTHER" id="PTHR42850:SF7">
    <property type="entry name" value="BIS(5'-NUCLEOSYL)-TETRAPHOSPHATASE PRPE [ASYMMETRICAL]"/>
    <property type="match status" value="1"/>
</dbReference>
<dbReference type="GO" id="GO:0016791">
    <property type="term" value="F:phosphatase activity"/>
    <property type="evidence" value="ECO:0007669"/>
    <property type="project" value="TreeGrafter"/>
</dbReference>
<dbReference type="InterPro" id="IPR004843">
    <property type="entry name" value="Calcineurin-like_PHP"/>
</dbReference>
<proteinExistence type="predicted"/>
<dbReference type="InterPro" id="IPR050126">
    <property type="entry name" value="Ap4A_hydrolase"/>
</dbReference>
<dbReference type="GO" id="GO:0005737">
    <property type="term" value="C:cytoplasm"/>
    <property type="evidence" value="ECO:0007669"/>
    <property type="project" value="TreeGrafter"/>
</dbReference>
<sequence>MPEGPLDLVGDVHGEYEALVALLGHLGYDRAGRHPQGRFLVFVGDLGDRGPNSPGVIALVRRLVREGRAECLLGNHELNLLRGDRKDGNDWFWNEDAPADRKYHPWATLPGRGESPERAAVRGFLLRRPLVAHRADLRVVHAAWHPGALAQLRLLPSGRDLLWQFEALDLLIAKKLHERGLASRHAQEMLIWGPRMQDPVASMPALPAVAAADELRQMAHPVRVLTSGVERAAEKPFFTSGRWRFVQRHPWWMDYDDEVPVVTGHYWRSFQPLDRAGLGKSGPDLFAGVHPLSWLGPRRRVFCVDYSAGALYRRRQPGHEAAGGSATGALAALRWPERTLMTHEGRSAPTRGF</sequence>
<dbReference type="EMBL" id="JAAGOH010000042">
    <property type="protein sequence ID" value="NDY93658.1"/>
    <property type="molecule type" value="Genomic_DNA"/>
</dbReference>
<keyword evidence="3" id="KW-1185">Reference proteome</keyword>